<accession>A0A0S1MJF9</accession>
<keyword evidence="1" id="KW-0732">Signal</keyword>
<dbReference type="AlphaFoldDB" id="A0A0S1MJF9"/>
<proteinExistence type="evidence at transcript level"/>
<evidence type="ECO:0000313" key="2">
    <source>
        <dbReference type="EMBL" id="ALL41028.1"/>
    </source>
</evidence>
<sequence length="52" mass="5790">MLWLFLPLTNIASLAMLLRVLCLPDTLLSNVLQNLKDIGILNQAVIIINKCV</sequence>
<protein>
    <submittedName>
        <fullName evidence="2">Uncharacterized protein</fullName>
    </submittedName>
</protein>
<reference evidence="2" key="1">
    <citation type="submission" date="2015-07" db="EMBL/GenBank/DDBJ databases">
        <title>Elucidating the P. pachyrhizi secretome and potential effectors.</title>
        <authorList>
            <person name="de Carvalho M.C.C.G."/>
            <person name="Nascimento L.C."/>
            <person name="Darben L.M."/>
            <person name="Polizel-Podanosqui A.M."/>
            <person name="Lopes-Caitar V.S."/>
            <person name="Rocha C.S."/>
            <person name="Qi M."/>
            <person name="Carazolle M."/>
            <person name="Kuwahara M.K."/>
            <person name="Pereira G.A.G."/>
            <person name="Abdelnoor R.V."/>
            <person name="Whitham S.A."/>
            <person name="Marcelino-Guimaraes F.C."/>
        </authorList>
    </citation>
    <scope>NUCLEOTIDE SEQUENCE</scope>
</reference>
<feature type="signal peptide" evidence="1">
    <location>
        <begin position="1"/>
        <end position="22"/>
    </location>
</feature>
<dbReference type="EMBL" id="KT246937">
    <property type="protein sequence ID" value="ALL41028.1"/>
    <property type="molecule type" value="mRNA"/>
</dbReference>
<feature type="chain" id="PRO_5006589144" evidence="1">
    <location>
        <begin position="23"/>
        <end position="52"/>
    </location>
</feature>
<evidence type="ECO:0000256" key="1">
    <source>
        <dbReference type="SAM" id="SignalP"/>
    </source>
</evidence>
<name>A0A0S1MJF9_PHAPC</name>
<organism evidence="2">
    <name type="scientific">Phakopsora pachyrhizi</name>
    <name type="common">Asian soybean rust disease fungus</name>
    <dbReference type="NCBI Taxonomy" id="170000"/>
    <lineage>
        <taxon>Eukaryota</taxon>
        <taxon>Fungi</taxon>
        <taxon>Dikarya</taxon>
        <taxon>Basidiomycota</taxon>
        <taxon>Pucciniomycotina</taxon>
        <taxon>Pucciniomycetes</taxon>
        <taxon>Pucciniales</taxon>
        <taxon>Phakopsoraceae</taxon>
        <taxon>Phakopsora</taxon>
    </lineage>
</organism>